<dbReference type="PANTHER" id="PTHR37389">
    <property type="entry name" value="NODULIN-24"/>
    <property type="match status" value="1"/>
</dbReference>
<dbReference type="Pfam" id="PF07172">
    <property type="entry name" value="GRP"/>
    <property type="match status" value="1"/>
</dbReference>
<feature type="signal peptide" evidence="1">
    <location>
        <begin position="1"/>
        <end position="25"/>
    </location>
</feature>
<reference evidence="2 3" key="1">
    <citation type="journal article" date="2023" name="BMC Biotechnol.">
        <title>Vitis rotundifolia cv Carlos genome sequencing.</title>
        <authorList>
            <person name="Huff M."/>
            <person name="Hulse-Kemp A."/>
            <person name="Scheffler B."/>
            <person name="Youngblood R."/>
            <person name="Simpson S."/>
            <person name="Babiker E."/>
            <person name="Staton M."/>
        </authorList>
    </citation>
    <scope>NUCLEOTIDE SEQUENCE [LARGE SCALE GENOMIC DNA]</scope>
    <source>
        <tissue evidence="2">Leaf</tissue>
    </source>
</reference>
<keyword evidence="1" id="KW-0732">Signal</keyword>
<evidence type="ECO:0000313" key="3">
    <source>
        <dbReference type="Proteomes" id="UP001168098"/>
    </source>
</evidence>
<dbReference type="Proteomes" id="UP001168098">
    <property type="component" value="Unassembled WGS sequence"/>
</dbReference>
<dbReference type="PANTHER" id="PTHR37389:SF40">
    <property type="entry name" value="NODULIN-24"/>
    <property type="match status" value="1"/>
</dbReference>
<accession>A0AA38ZCB3</accession>
<gene>
    <name evidence="2" type="ORF">PVL29_015350</name>
</gene>
<organism evidence="2 3">
    <name type="scientific">Vitis rotundifolia</name>
    <name type="common">Muscadine grape</name>
    <dbReference type="NCBI Taxonomy" id="103349"/>
    <lineage>
        <taxon>Eukaryota</taxon>
        <taxon>Viridiplantae</taxon>
        <taxon>Streptophyta</taxon>
        <taxon>Embryophyta</taxon>
        <taxon>Tracheophyta</taxon>
        <taxon>Spermatophyta</taxon>
        <taxon>Magnoliopsida</taxon>
        <taxon>eudicotyledons</taxon>
        <taxon>Gunneridae</taxon>
        <taxon>Pentapetalae</taxon>
        <taxon>rosids</taxon>
        <taxon>Vitales</taxon>
        <taxon>Vitaceae</taxon>
        <taxon>Viteae</taxon>
        <taxon>Vitis</taxon>
    </lineage>
</organism>
<feature type="chain" id="PRO_5041286611" evidence="1">
    <location>
        <begin position="26"/>
        <end position="102"/>
    </location>
</feature>
<sequence length="102" mass="10915">MNSKPFLLLCLLLAAFLLTSSPASAKISMDEKNVEAADQQANQVDHASTQGGCGYGSGYVTNRRGRIAQSLGCKNGCCSWGPRKLCRRCCSSAEEALNNKKN</sequence>
<protein>
    <submittedName>
        <fullName evidence="2">Uncharacterized protein</fullName>
    </submittedName>
</protein>
<proteinExistence type="predicted"/>
<evidence type="ECO:0000313" key="2">
    <source>
        <dbReference type="EMBL" id="KAJ9686403.1"/>
    </source>
</evidence>
<keyword evidence="3" id="KW-1185">Reference proteome</keyword>
<comment type="caution">
    <text evidence="2">The sequence shown here is derived from an EMBL/GenBank/DDBJ whole genome shotgun (WGS) entry which is preliminary data.</text>
</comment>
<evidence type="ECO:0000256" key="1">
    <source>
        <dbReference type="SAM" id="SignalP"/>
    </source>
</evidence>
<dbReference type="AlphaFoldDB" id="A0AA38ZCB3"/>
<dbReference type="EMBL" id="JARBHA010000012">
    <property type="protein sequence ID" value="KAJ9686403.1"/>
    <property type="molecule type" value="Genomic_DNA"/>
</dbReference>
<dbReference type="InterPro" id="IPR010800">
    <property type="entry name" value="GRP"/>
</dbReference>
<name>A0AA38ZCB3_VITRO</name>